<accession>A0A2K2FIP1</accession>
<gene>
    <name evidence="4" type="ORF">CDQ84_10420</name>
</gene>
<dbReference type="PANTHER" id="PTHR35902">
    <property type="entry name" value="S-LAYER DOMAIN-LIKE PROTEIN-RELATED"/>
    <property type="match status" value="1"/>
</dbReference>
<evidence type="ECO:0000259" key="3">
    <source>
        <dbReference type="Pfam" id="PF07705"/>
    </source>
</evidence>
<dbReference type="KEGG" id="cthd:CDO33_18025"/>
<feature type="transmembrane region" description="Helical" evidence="1">
    <location>
        <begin position="766"/>
        <end position="786"/>
    </location>
</feature>
<protein>
    <recommendedName>
        <fullName evidence="3">CARDB domain-containing protein</fullName>
    </recommendedName>
</protein>
<proteinExistence type="predicted"/>
<sequence>MKKFLSILLAVLLIVSASGIAFADIQIIPVPENSFKPLLNIVSGTKIPELKAGGKVTLKLPIKNNSPHNAKDVVIALSAAEGSSFPFVIDKLNTSVKVDKIESYTTYDAVFELELDEFVKPGQYILKVDYSYSNTLNNSFNSSEIIAVNIVNENTPPKLTVNRVGLSKDYVLPGESINVTFRIKNLGTLTAKDIKLTVQGLRGDGFTAEGLTDVKHINELEGNKETTVTYRLNASKSISEGNHSLNVNIDYKDSKGTTYTESSQFFVPVGKVYEGKPSLKMENISYPEETLRPGSDFNIALDIVNTGDAAAYNIKVSLVTGSEIINKSLNTVLIDTLDKGKSQRVNFKMNVIPDAITKNYPIGINVEYDMGQGDKAVKNSLSQYVGVYVEEHKGKSNIKMDNIEYPRDTLSPGSNFNIGLDVVNAGDTDAYNIKVSLITGPEIINKSLNTVLIDTLEKGKSQRVDFKMNVLSEAATKNYPIGITVEYETGQGSKAEKNSLTQYVGVYVEKDEEKKTVPKIIVDSYSFEPSEIVAGEDFKLNMSFFNTNRTEPVSNIKVTVSSDDGTFNPVNSSTTFYIENIDPKGSVSKEMILNAKPDAAPKTYNLSVNMEYEDSKGNQYTAKDTIGVIVQQVPKLVAGEVEMSPEAFVGQPTPVYVEFYNMGKSTLYNLMVTAEGDFQVQGSGYYVGNFEPGKSDSFDVTVLPNAPGAVTGSIVFKFEDSSGKPMEVRKEFSMNVMEMPTFDDPGIMIPGNEIPEQKSKTDIKKIALIAGSAVMGVIVLVIVVIVTRRKIKARKELMLDE</sequence>
<dbReference type="PANTHER" id="PTHR35902:SF3">
    <property type="entry name" value="NPCBM-ASSOCIATED, NEW3 DOMAIN OF ALPHA-GALACTOSIDASE"/>
    <property type="match status" value="1"/>
</dbReference>
<dbReference type="AlphaFoldDB" id="A0A2K2FIP1"/>
<reference evidence="4 5" key="1">
    <citation type="submission" date="2017-06" db="EMBL/GenBank/DDBJ databases">
        <title>Investigating the central metabolism of Clostridium thermosuccinogenes.</title>
        <authorList>
            <person name="Koendjbiharie J.G."/>
            <person name="van Kranenburg R."/>
        </authorList>
    </citation>
    <scope>NUCLEOTIDE SEQUENCE [LARGE SCALE GENOMIC DNA]</scope>
    <source>
        <strain evidence="4 5">DSM 5806</strain>
    </source>
</reference>
<keyword evidence="2" id="KW-0732">Signal</keyword>
<evidence type="ECO:0000256" key="2">
    <source>
        <dbReference type="SAM" id="SignalP"/>
    </source>
</evidence>
<dbReference type="Proteomes" id="UP000236151">
    <property type="component" value="Unassembled WGS sequence"/>
</dbReference>
<evidence type="ECO:0000313" key="4">
    <source>
        <dbReference type="EMBL" id="PNT98649.1"/>
    </source>
</evidence>
<keyword evidence="1" id="KW-0472">Membrane</keyword>
<comment type="caution">
    <text evidence="4">The sequence shown here is derived from an EMBL/GenBank/DDBJ whole genome shotgun (WGS) entry which is preliminary data.</text>
</comment>
<keyword evidence="1" id="KW-1133">Transmembrane helix</keyword>
<evidence type="ECO:0000256" key="1">
    <source>
        <dbReference type="SAM" id="Phobius"/>
    </source>
</evidence>
<dbReference type="Gene3D" id="2.60.40.10">
    <property type="entry name" value="Immunoglobulins"/>
    <property type="match status" value="4"/>
</dbReference>
<dbReference type="OrthoDB" id="1704454at2"/>
<feature type="signal peptide" evidence="2">
    <location>
        <begin position="1"/>
        <end position="23"/>
    </location>
</feature>
<name>A0A2K2FIP1_9CLOT</name>
<dbReference type="Pfam" id="PF07705">
    <property type="entry name" value="CARDB"/>
    <property type="match status" value="1"/>
</dbReference>
<feature type="domain" description="CARDB" evidence="3">
    <location>
        <begin position="157"/>
        <end position="253"/>
    </location>
</feature>
<dbReference type="EMBL" id="NIOJ01000025">
    <property type="protein sequence ID" value="PNT98649.1"/>
    <property type="molecule type" value="Genomic_DNA"/>
</dbReference>
<evidence type="ECO:0000313" key="5">
    <source>
        <dbReference type="Proteomes" id="UP000236151"/>
    </source>
</evidence>
<dbReference type="RefSeq" id="WP_103081684.1">
    <property type="nucleotide sequence ID" value="NZ_CP021850.1"/>
</dbReference>
<feature type="chain" id="PRO_5014476964" description="CARDB domain-containing protein" evidence="2">
    <location>
        <begin position="24"/>
        <end position="801"/>
    </location>
</feature>
<organism evidence="4 5">
    <name type="scientific">Clostridium thermosuccinogenes</name>
    <dbReference type="NCBI Taxonomy" id="84032"/>
    <lineage>
        <taxon>Bacteria</taxon>
        <taxon>Bacillati</taxon>
        <taxon>Bacillota</taxon>
        <taxon>Clostridia</taxon>
        <taxon>Eubacteriales</taxon>
        <taxon>Clostridiaceae</taxon>
        <taxon>Clostridium</taxon>
    </lineage>
</organism>
<dbReference type="InterPro" id="IPR011635">
    <property type="entry name" value="CARDB"/>
</dbReference>
<keyword evidence="1" id="KW-0812">Transmembrane</keyword>
<keyword evidence="5" id="KW-1185">Reference proteome</keyword>
<dbReference type="InterPro" id="IPR013783">
    <property type="entry name" value="Ig-like_fold"/>
</dbReference>